<dbReference type="CDD" id="cd01647">
    <property type="entry name" value="RT_LTR"/>
    <property type="match status" value="1"/>
</dbReference>
<evidence type="ECO:0000313" key="3">
    <source>
        <dbReference type="EMBL" id="GJS64525.1"/>
    </source>
</evidence>
<evidence type="ECO:0000259" key="2">
    <source>
        <dbReference type="PROSITE" id="PS50994"/>
    </source>
</evidence>
<dbReference type="InterPro" id="IPR043502">
    <property type="entry name" value="DNA/RNA_pol_sf"/>
</dbReference>
<evidence type="ECO:0000256" key="1">
    <source>
        <dbReference type="SAM" id="MobiDB-lite"/>
    </source>
</evidence>
<dbReference type="PANTHER" id="PTHR24559">
    <property type="entry name" value="TRANSPOSON TY3-I GAG-POL POLYPROTEIN"/>
    <property type="match status" value="1"/>
</dbReference>
<dbReference type="Gene3D" id="3.30.70.270">
    <property type="match status" value="2"/>
</dbReference>
<dbReference type="CDD" id="cd00303">
    <property type="entry name" value="retropepsin_like"/>
    <property type="match status" value="1"/>
</dbReference>
<feature type="domain" description="Integrase catalytic" evidence="2">
    <location>
        <begin position="823"/>
        <end position="991"/>
    </location>
</feature>
<proteinExistence type="predicted"/>
<protein>
    <submittedName>
        <fullName evidence="3">Reverse transcriptase domain-containing protein</fullName>
    </submittedName>
</protein>
<dbReference type="PROSITE" id="PS50994">
    <property type="entry name" value="INTEGRASE"/>
    <property type="match status" value="1"/>
</dbReference>
<dbReference type="Gene3D" id="3.10.10.10">
    <property type="entry name" value="HIV Type 1 Reverse Transcriptase, subunit A, domain 1"/>
    <property type="match status" value="1"/>
</dbReference>
<gene>
    <name evidence="3" type="ORF">Tco_0679089</name>
</gene>
<organism evidence="3 4">
    <name type="scientific">Tanacetum coccineum</name>
    <dbReference type="NCBI Taxonomy" id="301880"/>
    <lineage>
        <taxon>Eukaryota</taxon>
        <taxon>Viridiplantae</taxon>
        <taxon>Streptophyta</taxon>
        <taxon>Embryophyta</taxon>
        <taxon>Tracheophyta</taxon>
        <taxon>Spermatophyta</taxon>
        <taxon>Magnoliopsida</taxon>
        <taxon>eudicotyledons</taxon>
        <taxon>Gunneridae</taxon>
        <taxon>Pentapetalae</taxon>
        <taxon>asterids</taxon>
        <taxon>campanulids</taxon>
        <taxon>Asterales</taxon>
        <taxon>Asteraceae</taxon>
        <taxon>Asteroideae</taxon>
        <taxon>Anthemideae</taxon>
        <taxon>Anthemidinae</taxon>
        <taxon>Tanacetum</taxon>
    </lineage>
</organism>
<dbReference type="Pfam" id="PF00665">
    <property type="entry name" value="rve"/>
    <property type="match status" value="1"/>
</dbReference>
<keyword evidence="3" id="KW-0548">Nucleotidyltransferase</keyword>
<dbReference type="InterPro" id="IPR012337">
    <property type="entry name" value="RNaseH-like_sf"/>
</dbReference>
<sequence length="1067" mass="121949">MRTRSQSRRRRQQQTPPVVVEPFDLEEPIVDQNIVTMADNRTMAQMLQTPIEGYEDAIVVPPINANNFELKQPLINLVQSNKFTGRQDPHNHLRFFNKVTSTFRHPEVPNTSIKLLLFPFSLDGEARGLWFRQRPPRLASRRISDYWGYKSKVRYSRSRANDSRVSTDAPLSNSSPSNNSFDIQQLAASLEDKMTIKMKQMMNEMKALVVTTPAPIKAVEELGLPGLNDTKMVLELADRTISKPTGVAENVFVKVGKFYFPADFVVLDFIADPRVPLILGRPFLRTAHALIDVYEGEIILRNDDQTLTLKCGDTPSISYNNFESLKKVDLIDVTVVKNTQRKVDAFIAIDDEQTSLEINAMYYDPEGDILILEALLNSDPLPPQPNQGDFLPEIRRDLKIVEPKKSSIEYAISYEPKNEPPEVELKDLPPHLEYAFLADNNKLPVIIAKDLSDDEKGSGSHKAVQTHQSNRVNPKIHDVIKKEVEKLLDVGLIYLISDSPWVSPVHCVPKKGGMTVVTNDDNELVPTRLVTGWRVCINYRKLNEATRKDHFPLPFMDQMLERLAGNEYYCFLDGFSGYFQIPIDPNDQEKTTFTCPYGTFAYHRMPFGLCNAPGMFQRCMMAIFHDMIEKTMEVFMDDFSVFGDSFSTCLTNLEKMLKRCEDTNLALNWEKGHFMVKEGIVLGHKISKKGIEVDKAKIDVISKLHHPTTVKEIRSFLGHAGFYLIDTNGAENYAADHLSRLENPYENVFDPKEINETFPLETMSTQQKRKFFKDIKHYFWDDPYLFRTCADQIISRCVFGQEALEILKACHEGPTKGHHSVNITARKVFDAGIDFMGPFLSSRGNKYIIVAVDYLSKWVEAKALPTNDARVVVKFLKSLFSRFGAPRAIISDRGTHFCNDKFDKVMSKYGVTHRENHASWSDKLDDALWAFRNRLTKNSIEDGTPYKPNFDLKTAGDHRKLQLNELNELRDQAYANSLIYKEKTKKLYDSKIKNRIFNVGDQVLLFNSRLKIFIGKLKSRWSGPFTITEVFPYGTAKLSHPDGSNFKVNCHRLKHYYGVAITPTIGY</sequence>
<dbReference type="InterPro" id="IPR021109">
    <property type="entry name" value="Peptidase_aspartic_dom_sf"/>
</dbReference>
<keyword evidence="3" id="KW-0695">RNA-directed DNA polymerase</keyword>
<dbReference type="Proteomes" id="UP001151760">
    <property type="component" value="Unassembled WGS sequence"/>
</dbReference>
<accession>A0ABQ4XI49</accession>
<dbReference type="PANTHER" id="PTHR24559:SF444">
    <property type="entry name" value="REVERSE TRANSCRIPTASE DOMAIN-CONTAINING PROTEIN"/>
    <property type="match status" value="1"/>
</dbReference>
<dbReference type="EMBL" id="BQNB010009511">
    <property type="protein sequence ID" value="GJS64525.1"/>
    <property type="molecule type" value="Genomic_DNA"/>
</dbReference>
<keyword evidence="3" id="KW-0808">Transferase</keyword>
<dbReference type="InterPro" id="IPR036397">
    <property type="entry name" value="RNaseH_sf"/>
</dbReference>
<dbReference type="Gene3D" id="3.30.420.10">
    <property type="entry name" value="Ribonuclease H-like superfamily/Ribonuclease H"/>
    <property type="match status" value="1"/>
</dbReference>
<dbReference type="SUPFAM" id="SSF56672">
    <property type="entry name" value="DNA/RNA polymerases"/>
    <property type="match status" value="1"/>
</dbReference>
<comment type="caution">
    <text evidence="3">The sequence shown here is derived from an EMBL/GenBank/DDBJ whole genome shotgun (WGS) entry which is preliminary data.</text>
</comment>
<reference evidence="3" key="1">
    <citation type="journal article" date="2022" name="Int. J. Mol. Sci.">
        <title>Draft Genome of Tanacetum Coccineum: Genomic Comparison of Closely Related Tanacetum-Family Plants.</title>
        <authorList>
            <person name="Yamashiro T."/>
            <person name="Shiraishi A."/>
            <person name="Nakayama K."/>
            <person name="Satake H."/>
        </authorList>
    </citation>
    <scope>NUCLEOTIDE SEQUENCE</scope>
</reference>
<reference evidence="3" key="2">
    <citation type="submission" date="2022-01" db="EMBL/GenBank/DDBJ databases">
        <authorList>
            <person name="Yamashiro T."/>
            <person name="Shiraishi A."/>
            <person name="Satake H."/>
            <person name="Nakayama K."/>
        </authorList>
    </citation>
    <scope>NUCLEOTIDE SEQUENCE</scope>
</reference>
<feature type="region of interest" description="Disordered" evidence="1">
    <location>
        <begin position="159"/>
        <end position="179"/>
    </location>
</feature>
<dbReference type="InterPro" id="IPR043128">
    <property type="entry name" value="Rev_trsase/Diguanyl_cyclase"/>
</dbReference>
<dbReference type="Pfam" id="PF00078">
    <property type="entry name" value="RVT_1"/>
    <property type="match status" value="1"/>
</dbReference>
<name>A0ABQ4XI49_9ASTR</name>
<dbReference type="InterPro" id="IPR053134">
    <property type="entry name" value="RNA-dir_DNA_polymerase"/>
</dbReference>
<dbReference type="GO" id="GO:0003964">
    <property type="term" value="F:RNA-directed DNA polymerase activity"/>
    <property type="evidence" value="ECO:0007669"/>
    <property type="project" value="UniProtKB-KW"/>
</dbReference>
<dbReference type="InterPro" id="IPR001584">
    <property type="entry name" value="Integrase_cat-core"/>
</dbReference>
<dbReference type="Gene3D" id="2.40.70.10">
    <property type="entry name" value="Acid Proteases"/>
    <property type="match status" value="1"/>
</dbReference>
<evidence type="ECO:0000313" key="4">
    <source>
        <dbReference type="Proteomes" id="UP001151760"/>
    </source>
</evidence>
<keyword evidence="4" id="KW-1185">Reference proteome</keyword>
<dbReference type="SUPFAM" id="SSF53098">
    <property type="entry name" value="Ribonuclease H-like"/>
    <property type="match status" value="1"/>
</dbReference>
<dbReference type="InterPro" id="IPR000477">
    <property type="entry name" value="RT_dom"/>
</dbReference>